<dbReference type="InterPro" id="IPR015943">
    <property type="entry name" value="WD40/YVTN_repeat-like_dom_sf"/>
</dbReference>
<evidence type="ECO:0008006" key="5">
    <source>
        <dbReference type="Google" id="ProtNLM"/>
    </source>
</evidence>
<dbReference type="InterPro" id="IPR011047">
    <property type="entry name" value="Quinoprotein_ADH-like_sf"/>
</dbReference>
<comment type="caution">
    <text evidence="3">The sequence shown here is derived from an EMBL/GenBank/DDBJ whole genome shotgun (WGS) entry which is preliminary data.</text>
</comment>
<evidence type="ECO:0000256" key="1">
    <source>
        <dbReference type="SAM" id="MobiDB-lite"/>
    </source>
</evidence>
<accession>A0A3M0G567</accession>
<keyword evidence="4" id="KW-1185">Reference proteome</keyword>
<dbReference type="AlphaFoldDB" id="A0A3M0G567"/>
<feature type="transmembrane region" description="Helical" evidence="2">
    <location>
        <begin position="79"/>
        <end position="99"/>
    </location>
</feature>
<dbReference type="RefSeq" id="WP_121901495.1">
    <property type="nucleotide sequence ID" value="NZ_REFW01000002.1"/>
</dbReference>
<dbReference type="Proteomes" id="UP000275256">
    <property type="component" value="Unassembled WGS sequence"/>
</dbReference>
<protein>
    <recommendedName>
        <fullName evidence="5">PQQ-binding-like beta-propeller repeat protein</fullName>
    </recommendedName>
</protein>
<dbReference type="OrthoDB" id="3719819at2"/>
<evidence type="ECO:0000256" key="2">
    <source>
        <dbReference type="SAM" id="Phobius"/>
    </source>
</evidence>
<dbReference type="SUPFAM" id="SSF50998">
    <property type="entry name" value="Quinoprotein alcohol dehydrogenase-like"/>
    <property type="match status" value="1"/>
</dbReference>
<organism evidence="3 4">
    <name type="scientific">Tessaracoccus antarcticus</name>
    <dbReference type="NCBI Taxonomy" id="2479848"/>
    <lineage>
        <taxon>Bacteria</taxon>
        <taxon>Bacillati</taxon>
        <taxon>Actinomycetota</taxon>
        <taxon>Actinomycetes</taxon>
        <taxon>Propionibacteriales</taxon>
        <taxon>Propionibacteriaceae</taxon>
        <taxon>Tessaracoccus</taxon>
    </lineage>
</organism>
<dbReference type="EMBL" id="REFW01000002">
    <property type="protein sequence ID" value="RMB60015.1"/>
    <property type="molecule type" value="Genomic_DNA"/>
</dbReference>
<feature type="compositionally biased region" description="Basic and acidic residues" evidence="1">
    <location>
        <begin position="1"/>
        <end position="20"/>
    </location>
</feature>
<gene>
    <name evidence="3" type="ORF">EAX62_09890</name>
</gene>
<sequence>MTDPDQPFRRPQNDPAHGDAVEGPAAAAASVPATDANPIILDPDFHQSVWKPWEEPVHAAPGAGHPDAAPVTPITRPVVWAPLLLGLVIVALVVAFVVPGTRSQPSPWRLEPLVADMETGPEIAWTSAGGIECASPPQEGDHTILTDAQRVWSIDLTNGRTRWSLDLGRYGKVACLSELDLVAVTLLDTATQTVQRTVLLSAVTGQQVHEFPGSSVVQVIALGPNLGLVDAGGMLTAVRPDQLDKPLWSRQLPGSPIEDNVIGVRNIDGESVQLHYWVEEGSVGGSKGFAVSLTLSDGTPPEWAQTSTEHTVFFRIGDVLLTFDADEGGDPSILDLRGRHLWEPGRDELGASGSRLYLSTRGSAPEGRMTHLREVDPRTGKPLNGDTYDGAFDYVVDGAAGHVAVMGGNSLIILDDHLAEQPTVQFDNFLASYAGERFLYAESNIAQPGESQQTRLSAVDPGGARILWTFDLEPVQHLERLGSHLLVVDGDGTLHGLQSTR</sequence>
<evidence type="ECO:0000313" key="4">
    <source>
        <dbReference type="Proteomes" id="UP000275256"/>
    </source>
</evidence>
<keyword evidence="2" id="KW-0472">Membrane</keyword>
<dbReference type="Gene3D" id="2.130.10.10">
    <property type="entry name" value="YVTN repeat-like/Quinoprotein amine dehydrogenase"/>
    <property type="match status" value="1"/>
</dbReference>
<name>A0A3M0G567_9ACTN</name>
<keyword evidence="2" id="KW-0812">Transmembrane</keyword>
<proteinExistence type="predicted"/>
<keyword evidence="2" id="KW-1133">Transmembrane helix</keyword>
<reference evidence="3 4" key="1">
    <citation type="submission" date="2018-10" db="EMBL/GenBank/DDBJ databases">
        <title>Tessaracoccus antarcticuss sp. nov., isolated from sediment.</title>
        <authorList>
            <person name="Zhou L.Y."/>
            <person name="Du Z.J."/>
        </authorList>
    </citation>
    <scope>NUCLEOTIDE SEQUENCE [LARGE SCALE GENOMIC DNA]</scope>
    <source>
        <strain evidence="3 4">JDX10</strain>
    </source>
</reference>
<evidence type="ECO:0000313" key="3">
    <source>
        <dbReference type="EMBL" id="RMB60015.1"/>
    </source>
</evidence>
<feature type="region of interest" description="Disordered" evidence="1">
    <location>
        <begin position="1"/>
        <end position="29"/>
    </location>
</feature>